<comment type="caution">
    <text evidence="3">The sequence shown here is derived from an EMBL/GenBank/DDBJ whole genome shotgun (WGS) entry which is preliminary data.</text>
</comment>
<dbReference type="PANTHER" id="PTHR12300">
    <property type="entry name" value="HVA22-LIKE PROTEINS"/>
    <property type="match status" value="1"/>
</dbReference>
<dbReference type="PANTHER" id="PTHR12300:SF114">
    <property type="entry name" value="HVA22-LIKE PROTEIN"/>
    <property type="match status" value="1"/>
</dbReference>
<name>A0A8J5F4E4_ZINOF</name>
<evidence type="ECO:0000313" key="3">
    <source>
        <dbReference type="EMBL" id="KAG6478022.1"/>
    </source>
</evidence>
<keyword evidence="1" id="KW-1133">Transmembrane helix</keyword>
<comment type="similarity">
    <text evidence="1">Belongs to the DP1 family.</text>
</comment>
<feature type="transmembrane region" description="Helical" evidence="1">
    <location>
        <begin position="20"/>
        <end position="37"/>
    </location>
</feature>
<evidence type="ECO:0000256" key="1">
    <source>
        <dbReference type="RuleBase" id="RU362006"/>
    </source>
</evidence>
<dbReference type="Proteomes" id="UP000734854">
    <property type="component" value="Unassembled WGS sequence"/>
</dbReference>
<gene>
    <name evidence="3" type="ORF">ZIOFF_061454</name>
</gene>
<evidence type="ECO:0000313" key="4">
    <source>
        <dbReference type="Proteomes" id="UP000734854"/>
    </source>
</evidence>
<feature type="compositionally biased region" description="Basic and acidic residues" evidence="2">
    <location>
        <begin position="217"/>
        <end position="228"/>
    </location>
</feature>
<dbReference type="Pfam" id="PF03134">
    <property type="entry name" value="TB2_DP1_HVA22"/>
    <property type="match status" value="1"/>
</dbReference>
<keyword evidence="1" id="KW-0812">Transmembrane</keyword>
<organism evidence="3 4">
    <name type="scientific">Zingiber officinale</name>
    <name type="common">Ginger</name>
    <name type="synonym">Amomum zingiber</name>
    <dbReference type="NCBI Taxonomy" id="94328"/>
    <lineage>
        <taxon>Eukaryota</taxon>
        <taxon>Viridiplantae</taxon>
        <taxon>Streptophyta</taxon>
        <taxon>Embryophyta</taxon>
        <taxon>Tracheophyta</taxon>
        <taxon>Spermatophyta</taxon>
        <taxon>Magnoliopsida</taxon>
        <taxon>Liliopsida</taxon>
        <taxon>Zingiberales</taxon>
        <taxon>Zingiberaceae</taxon>
        <taxon>Zingiber</taxon>
    </lineage>
</organism>
<comment type="subcellular location">
    <subcellularLocation>
        <location evidence="1">Membrane</location>
        <topology evidence="1">Multi-pass membrane protein</topology>
    </subcellularLocation>
</comment>
<reference evidence="3 4" key="1">
    <citation type="submission" date="2020-08" db="EMBL/GenBank/DDBJ databases">
        <title>Plant Genome Project.</title>
        <authorList>
            <person name="Zhang R.-G."/>
        </authorList>
    </citation>
    <scope>NUCLEOTIDE SEQUENCE [LARGE SCALE GENOMIC DNA]</scope>
    <source>
        <tissue evidence="3">Rhizome</tissue>
    </source>
</reference>
<feature type="transmembrane region" description="Helical" evidence="1">
    <location>
        <begin position="314"/>
        <end position="335"/>
    </location>
</feature>
<feature type="region of interest" description="Disordered" evidence="2">
    <location>
        <begin position="273"/>
        <end position="300"/>
    </location>
</feature>
<keyword evidence="1" id="KW-0472">Membrane</keyword>
<accession>A0A8J5F4E4</accession>
<feature type="region of interest" description="Disordered" evidence="2">
    <location>
        <begin position="208"/>
        <end position="228"/>
    </location>
</feature>
<feature type="compositionally biased region" description="Basic and acidic residues" evidence="2">
    <location>
        <begin position="273"/>
        <end position="289"/>
    </location>
</feature>
<evidence type="ECO:0000256" key="2">
    <source>
        <dbReference type="SAM" id="MobiDB-lite"/>
    </source>
</evidence>
<proteinExistence type="inferred from homology"/>
<protein>
    <recommendedName>
        <fullName evidence="1">HVA22-like protein</fullName>
    </recommendedName>
</protein>
<dbReference type="GO" id="GO:0016020">
    <property type="term" value="C:membrane"/>
    <property type="evidence" value="ECO:0007669"/>
    <property type="project" value="UniProtKB-SubCell"/>
</dbReference>
<sequence length="336" mass="38900">MGSGSLLRVLARNFDVLAGFYRGAMSVFFFWFGWSLFRELLRHLCEKLMTCLRDDPGAIGYHSTEFGTLIASALWRNLPLVTFVYPLFASVKAIESKSPVDDQQWLTYWVLHSLLTLFELTFGSIIEWVPIWTYAKLMFNCWLVLPYFNGASYVYEHFVRPMVMNQQTVKIWYVPRKKGIFSKPDDVLLAAEKFLEENGPDAFQKLLNKAKNPSKPTKNDKHVTFEVDENKKESKSWKNLRRVRFSKGDADKKPKSSHGDRFVTVDEVKVERESRTSANKVDAERETKSTNDSSNSGPATYDEIYVIRPDNSAYLQWGISLKSLLWVLIFSVLYIY</sequence>
<dbReference type="EMBL" id="JACMSC010000017">
    <property type="protein sequence ID" value="KAG6478022.1"/>
    <property type="molecule type" value="Genomic_DNA"/>
</dbReference>
<dbReference type="AlphaFoldDB" id="A0A8J5F4E4"/>
<dbReference type="InterPro" id="IPR004345">
    <property type="entry name" value="TB2_DP1_HVA22"/>
</dbReference>
<keyword evidence="4" id="KW-1185">Reference proteome</keyword>